<sequence>VYDVHEEISGDAAGSSTEEVNDMVIIGESKYNLKTDRECFDKIVKHSSSPSALALNLLDNLIPKEVQRISNIKGMNGKTPLNPMVLAAIKGQLKRQFKWSDQELEKNWGGKTGVQQKIADKCRNLNKTSNKKN</sequence>
<dbReference type="EMBL" id="CALNXK010000181">
    <property type="protein sequence ID" value="CAH3173440.1"/>
    <property type="molecule type" value="Genomic_DNA"/>
</dbReference>
<protein>
    <recommendedName>
        <fullName evidence="1">BEN domain-containing protein</fullName>
    </recommendedName>
</protein>
<organism evidence="2 3">
    <name type="scientific">Porites lobata</name>
    <dbReference type="NCBI Taxonomy" id="104759"/>
    <lineage>
        <taxon>Eukaryota</taxon>
        <taxon>Metazoa</taxon>
        <taxon>Cnidaria</taxon>
        <taxon>Anthozoa</taxon>
        <taxon>Hexacorallia</taxon>
        <taxon>Scleractinia</taxon>
        <taxon>Fungiina</taxon>
        <taxon>Poritidae</taxon>
        <taxon>Porites</taxon>
    </lineage>
</organism>
<evidence type="ECO:0000313" key="3">
    <source>
        <dbReference type="Proteomes" id="UP001159405"/>
    </source>
</evidence>
<comment type="caution">
    <text evidence="2">The sequence shown here is derived from an EMBL/GenBank/DDBJ whole genome shotgun (WGS) entry which is preliminary data.</text>
</comment>
<evidence type="ECO:0000259" key="1">
    <source>
        <dbReference type="PROSITE" id="PS51457"/>
    </source>
</evidence>
<dbReference type="InterPro" id="IPR018379">
    <property type="entry name" value="BEN_domain"/>
</dbReference>
<dbReference type="Proteomes" id="UP001159405">
    <property type="component" value="Unassembled WGS sequence"/>
</dbReference>
<name>A0ABN8R345_9CNID</name>
<reference evidence="2 3" key="1">
    <citation type="submission" date="2022-05" db="EMBL/GenBank/DDBJ databases">
        <authorList>
            <consortium name="Genoscope - CEA"/>
            <person name="William W."/>
        </authorList>
    </citation>
    <scope>NUCLEOTIDE SEQUENCE [LARGE SCALE GENOMIC DNA]</scope>
</reference>
<gene>
    <name evidence="2" type="ORF">PLOB_00014106</name>
</gene>
<feature type="non-terminal residue" evidence="2">
    <location>
        <position position="1"/>
    </location>
</feature>
<accession>A0ABN8R345</accession>
<keyword evidence="3" id="KW-1185">Reference proteome</keyword>
<dbReference type="PROSITE" id="PS51457">
    <property type="entry name" value="BEN"/>
    <property type="match status" value="1"/>
</dbReference>
<evidence type="ECO:0000313" key="2">
    <source>
        <dbReference type="EMBL" id="CAH3173440.1"/>
    </source>
</evidence>
<proteinExistence type="predicted"/>
<feature type="domain" description="BEN" evidence="1">
    <location>
        <begin position="27"/>
        <end position="129"/>
    </location>
</feature>